<organism evidence="1">
    <name type="scientific">Amphimedon queenslandica</name>
    <name type="common">Sponge</name>
    <dbReference type="NCBI Taxonomy" id="400682"/>
    <lineage>
        <taxon>Eukaryota</taxon>
        <taxon>Metazoa</taxon>
        <taxon>Porifera</taxon>
        <taxon>Demospongiae</taxon>
        <taxon>Heteroscleromorpha</taxon>
        <taxon>Haplosclerida</taxon>
        <taxon>Niphatidae</taxon>
        <taxon>Amphimedon</taxon>
    </lineage>
</organism>
<accession>A0A1X7VBG0</accession>
<name>A0A1X7VBG0_AMPQE</name>
<evidence type="ECO:0000313" key="1">
    <source>
        <dbReference type="EnsemblMetazoa" id="Aqu2.1.37323_001"/>
    </source>
</evidence>
<sequence length="66" mass="7192">MESVPIMPQLAVWSISGKDWMNKVFQAKLQTSSSVHGGHKQTSHMTHYLGNGMAGVPNGVPIPFQD</sequence>
<reference evidence="1" key="1">
    <citation type="submission" date="2017-05" db="UniProtKB">
        <authorList>
            <consortium name="EnsemblMetazoa"/>
        </authorList>
    </citation>
    <scope>IDENTIFICATION</scope>
</reference>
<dbReference type="EnsemblMetazoa" id="Aqu2.1.37323_001">
    <property type="protein sequence ID" value="Aqu2.1.37323_001"/>
    <property type="gene ID" value="Aqu2.1.37323"/>
</dbReference>
<dbReference type="InParanoid" id="A0A1X7VBG0"/>
<dbReference type="AlphaFoldDB" id="A0A1X7VBG0"/>
<protein>
    <submittedName>
        <fullName evidence="1">Uncharacterized protein</fullName>
    </submittedName>
</protein>
<proteinExistence type="predicted"/>